<protein>
    <submittedName>
        <fullName evidence="1">Uncharacterized protein</fullName>
    </submittedName>
</protein>
<comment type="caution">
    <text evidence="1">The sequence shown here is derived from an EMBL/GenBank/DDBJ whole genome shotgun (WGS) entry which is preliminary data.</text>
</comment>
<name>A0ACB8BUJ1_9AGAM</name>
<evidence type="ECO:0000313" key="2">
    <source>
        <dbReference type="Proteomes" id="UP000790709"/>
    </source>
</evidence>
<gene>
    <name evidence="1" type="ORF">BV22DRAFT_1029940</name>
</gene>
<dbReference type="EMBL" id="MU266345">
    <property type="protein sequence ID" value="KAH7929112.1"/>
    <property type="molecule type" value="Genomic_DNA"/>
</dbReference>
<dbReference type="Proteomes" id="UP000790709">
    <property type="component" value="Unassembled WGS sequence"/>
</dbReference>
<evidence type="ECO:0000313" key="1">
    <source>
        <dbReference type="EMBL" id="KAH7929112.1"/>
    </source>
</evidence>
<proteinExistence type="predicted"/>
<accession>A0ACB8BUJ1</accession>
<organism evidence="1 2">
    <name type="scientific">Leucogyrophana mollusca</name>
    <dbReference type="NCBI Taxonomy" id="85980"/>
    <lineage>
        <taxon>Eukaryota</taxon>
        <taxon>Fungi</taxon>
        <taxon>Dikarya</taxon>
        <taxon>Basidiomycota</taxon>
        <taxon>Agaricomycotina</taxon>
        <taxon>Agaricomycetes</taxon>
        <taxon>Agaricomycetidae</taxon>
        <taxon>Boletales</taxon>
        <taxon>Boletales incertae sedis</taxon>
        <taxon>Leucogyrophana</taxon>
    </lineage>
</organism>
<sequence>MLSRSPSTDASQIPSEVQNILDMFIFNELPTHLLYVPRLKITKHSEVKRHFRLVVPSVGGNALYPVVFCACTAS</sequence>
<reference evidence="1" key="1">
    <citation type="journal article" date="2021" name="New Phytol.">
        <title>Evolutionary innovations through gain and loss of genes in the ectomycorrhizal Boletales.</title>
        <authorList>
            <person name="Wu G."/>
            <person name="Miyauchi S."/>
            <person name="Morin E."/>
            <person name="Kuo A."/>
            <person name="Drula E."/>
            <person name="Varga T."/>
            <person name="Kohler A."/>
            <person name="Feng B."/>
            <person name="Cao Y."/>
            <person name="Lipzen A."/>
            <person name="Daum C."/>
            <person name="Hundley H."/>
            <person name="Pangilinan J."/>
            <person name="Johnson J."/>
            <person name="Barry K."/>
            <person name="LaButti K."/>
            <person name="Ng V."/>
            <person name="Ahrendt S."/>
            <person name="Min B."/>
            <person name="Choi I.G."/>
            <person name="Park H."/>
            <person name="Plett J.M."/>
            <person name="Magnuson J."/>
            <person name="Spatafora J.W."/>
            <person name="Nagy L.G."/>
            <person name="Henrissat B."/>
            <person name="Grigoriev I.V."/>
            <person name="Yang Z.L."/>
            <person name="Xu J."/>
            <person name="Martin F.M."/>
        </authorList>
    </citation>
    <scope>NUCLEOTIDE SEQUENCE</scope>
    <source>
        <strain evidence="1">KUC20120723A-06</strain>
    </source>
</reference>
<keyword evidence="2" id="KW-1185">Reference proteome</keyword>